<dbReference type="HAMAP" id="MF_01987">
    <property type="entry name" value="Ribokinase"/>
    <property type="match status" value="1"/>
</dbReference>
<comment type="caution">
    <text evidence="12">Lacks conserved residue(s) required for the propagation of feature annotation.</text>
</comment>
<keyword evidence="12" id="KW-0963">Cytoplasm</keyword>
<evidence type="ECO:0000256" key="5">
    <source>
        <dbReference type="ARBA" id="ARBA00022723"/>
    </source>
</evidence>
<proteinExistence type="inferred from homology"/>
<keyword evidence="4 12" id="KW-0808">Transferase</keyword>
<reference evidence="14 15" key="1">
    <citation type="submission" date="2024-03" db="EMBL/GenBank/DDBJ databases">
        <title>Human intestinal bacterial collection.</title>
        <authorList>
            <person name="Pauvert C."/>
            <person name="Hitch T.C.A."/>
            <person name="Clavel T."/>
        </authorList>
    </citation>
    <scope>NUCLEOTIDE SEQUENCE [LARGE SCALE GENOMIC DNA]</scope>
    <source>
        <strain evidence="14 15">CLA-AP-H27</strain>
    </source>
</reference>
<dbReference type="InterPro" id="IPR002173">
    <property type="entry name" value="Carboh/pur_kinase_PfkB_CS"/>
</dbReference>
<evidence type="ECO:0000256" key="1">
    <source>
        <dbReference type="ARBA" id="ARBA00005380"/>
    </source>
</evidence>
<evidence type="ECO:0000256" key="11">
    <source>
        <dbReference type="ARBA" id="ARBA00023277"/>
    </source>
</evidence>
<feature type="binding site" evidence="12">
    <location>
        <position position="291"/>
    </location>
    <ligand>
        <name>K(+)</name>
        <dbReference type="ChEBI" id="CHEBI:29103"/>
    </ligand>
</feature>
<feature type="binding site" evidence="12">
    <location>
        <position position="287"/>
    </location>
    <ligand>
        <name>K(+)</name>
        <dbReference type="ChEBI" id="CHEBI:29103"/>
    </ligand>
</feature>
<keyword evidence="9 12" id="KW-0460">Magnesium</keyword>
<feature type="binding site" evidence="12">
    <location>
        <position position="246"/>
    </location>
    <ligand>
        <name>K(+)</name>
        <dbReference type="ChEBI" id="CHEBI:29103"/>
    </ligand>
</feature>
<comment type="catalytic activity">
    <reaction evidence="12">
        <text>D-ribose + ATP = D-ribose 5-phosphate + ADP + H(+)</text>
        <dbReference type="Rhea" id="RHEA:13697"/>
        <dbReference type="ChEBI" id="CHEBI:15378"/>
        <dbReference type="ChEBI" id="CHEBI:30616"/>
        <dbReference type="ChEBI" id="CHEBI:47013"/>
        <dbReference type="ChEBI" id="CHEBI:78346"/>
        <dbReference type="ChEBI" id="CHEBI:456216"/>
        <dbReference type="EC" id="2.7.1.15"/>
    </reaction>
</comment>
<dbReference type="PROSITE" id="PS00584">
    <property type="entry name" value="PFKB_KINASES_2"/>
    <property type="match status" value="1"/>
</dbReference>
<dbReference type="CDD" id="cd01174">
    <property type="entry name" value="ribokinase"/>
    <property type="match status" value="1"/>
</dbReference>
<feature type="binding site" evidence="12">
    <location>
        <begin position="11"/>
        <end position="13"/>
    </location>
    <ligand>
        <name>substrate</name>
    </ligand>
</feature>
<protein>
    <recommendedName>
        <fullName evidence="3 12">Ribokinase</fullName>
        <shortName evidence="12">RK</shortName>
        <ecNumber evidence="2 12">2.7.1.15</ecNumber>
    </recommendedName>
</protein>
<dbReference type="InterPro" id="IPR011611">
    <property type="entry name" value="PfkB_dom"/>
</dbReference>
<evidence type="ECO:0000256" key="6">
    <source>
        <dbReference type="ARBA" id="ARBA00022741"/>
    </source>
</evidence>
<dbReference type="PANTHER" id="PTHR10584:SF166">
    <property type="entry name" value="RIBOKINASE"/>
    <property type="match status" value="1"/>
</dbReference>
<evidence type="ECO:0000256" key="8">
    <source>
        <dbReference type="ARBA" id="ARBA00022840"/>
    </source>
</evidence>
<evidence type="ECO:0000313" key="15">
    <source>
        <dbReference type="Proteomes" id="UP001437460"/>
    </source>
</evidence>
<keyword evidence="15" id="KW-1185">Reference proteome</keyword>
<evidence type="ECO:0000256" key="10">
    <source>
        <dbReference type="ARBA" id="ARBA00022958"/>
    </source>
</evidence>
<dbReference type="RefSeq" id="WP_349229809.1">
    <property type="nucleotide sequence ID" value="NZ_JBBMFJ010000023.1"/>
</dbReference>
<keyword evidence="6 12" id="KW-0547">Nucleotide-binding</keyword>
<evidence type="ECO:0000256" key="7">
    <source>
        <dbReference type="ARBA" id="ARBA00022777"/>
    </source>
</evidence>
<feature type="binding site" evidence="12">
    <location>
        <position position="285"/>
    </location>
    <ligand>
        <name>K(+)</name>
        <dbReference type="ChEBI" id="CHEBI:29103"/>
    </ligand>
</feature>
<organism evidence="14 15">
    <name type="scientific">Ventrimonas faecis</name>
    <dbReference type="NCBI Taxonomy" id="3133170"/>
    <lineage>
        <taxon>Bacteria</taxon>
        <taxon>Bacillati</taxon>
        <taxon>Bacillota</taxon>
        <taxon>Clostridia</taxon>
        <taxon>Lachnospirales</taxon>
        <taxon>Lachnospiraceae</taxon>
        <taxon>Ventrimonas</taxon>
    </lineage>
</organism>
<feature type="active site" description="Proton acceptor" evidence="12">
    <location>
        <position position="252"/>
    </location>
</feature>
<dbReference type="PRINTS" id="PR00990">
    <property type="entry name" value="RIBOKINASE"/>
</dbReference>
<dbReference type="Proteomes" id="UP001437460">
    <property type="component" value="Unassembled WGS sequence"/>
</dbReference>
<comment type="similarity">
    <text evidence="1">Belongs to the carbohydrate kinase pfkB family.</text>
</comment>
<evidence type="ECO:0000313" key="14">
    <source>
        <dbReference type="EMBL" id="MEQ2563699.1"/>
    </source>
</evidence>
<feature type="binding site" evidence="12">
    <location>
        <begin position="251"/>
        <end position="252"/>
    </location>
    <ligand>
        <name>ATP</name>
        <dbReference type="ChEBI" id="CHEBI:30616"/>
    </ligand>
</feature>
<dbReference type="EMBL" id="JBBMFJ010000023">
    <property type="protein sequence ID" value="MEQ2563699.1"/>
    <property type="molecule type" value="Genomic_DNA"/>
</dbReference>
<feature type="binding site" evidence="12">
    <location>
        <position position="248"/>
    </location>
    <ligand>
        <name>K(+)</name>
        <dbReference type="ChEBI" id="CHEBI:29103"/>
    </ligand>
</feature>
<comment type="function">
    <text evidence="12">Catalyzes the phosphorylation of ribose at O-5 in a reaction requiring ATP and magnesium. The resulting D-ribose-5-phosphate can then be used either for sythesis of nucleotides, histidine, and tryptophan, or as a component of the pentose phosphate pathway.</text>
</comment>
<dbReference type="PANTHER" id="PTHR10584">
    <property type="entry name" value="SUGAR KINASE"/>
    <property type="match status" value="1"/>
</dbReference>
<comment type="subunit">
    <text evidence="12">Homodimer.</text>
</comment>
<dbReference type="SUPFAM" id="SSF53613">
    <property type="entry name" value="Ribokinase-like"/>
    <property type="match status" value="1"/>
</dbReference>
<keyword evidence="8 12" id="KW-0067">ATP-binding</keyword>
<comment type="cofactor">
    <cofactor evidence="12">
        <name>Mg(2+)</name>
        <dbReference type="ChEBI" id="CHEBI:18420"/>
    </cofactor>
    <text evidence="12">Requires a divalent cation, most likely magnesium in vivo, as an electrophilic catalyst to aid phosphoryl group transfer. It is the chelate of the metal and the nucleotide that is the actual substrate.</text>
</comment>
<keyword evidence="11 12" id="KW-0119">Carbohydrate metabolism</keyword>
<dbReference type="EC" id="2.7.1.15" evidence="2 12"/>
<dbReference type="InterPro" id="IPR029056">
    <property type="entry name" value="Ribokinase-like"/>
</dbReference>
<evidence type="ECO:0000259" key="13">
    <source>
        <dbReference type="Pfam" id="PF00294"/>
    </source>
</evidence>
<dbReference type="NCBIfam" id="TIGR02152">
    <property type="entry name" value="D_ribokin_bact"/>
    <property type="match status" value="1"/>
</dbReference>
<evidence type="ECO:0000256" key="9">
    <source>
        <dbReference type="ARBA" id="ARBA00022842"/>
    </source>
</evidence>
<dbReference type="GO" id="GO:0004747">
    <property type="term" value="F:ribokinase activity"/>
    <property type="evidence" value="ECO:0007669"/>
    <property type="project" value="UniProtKB-EC"/>
</dbReference>
<evidence type="ECO:0000256" key="2">
    <source>
        <dbReference type="ARBA" id="ARBA00012035"/>
    </source>
</evidence>
<dbReference type="InterPro" id="IPR011877">
    <property type="entry name" value="Ribokinase"/>
</dbReference>
<dbReference type="Gene3D" id="3.40.1190.20">
    <property type="match status" value="1"/>
</dbReference>
<dbReference type="InterPro" id="IPR002139">
    <property type="entry name" value="Ribo/fructo_kinase"/>
</dbReference>
<gene>
    <name evidence="12 14" type="primary">rbsK</name>
    <name evidence="14" type="ORF">WMO41_11085</name>
</gene>
<comment type="pathway">
    <text evidence="12">Carbohydrate metabolism; D-ribose degradation; D-ribose 5-phosphate from beta-D-ribopyranose: step 2/2.</text>
</comment>
<dbReference type="Pfam" id="PF00294">
    <property type="entry name" value="PfkB"/>
    <property type="match status" value="1"/>
</dbReference>
<feature type="domain" description="Carbohydrate kinase PfkB" evidence="13">
    <location>
        <begin position="1"/>
        <end position="294"/>
    </location>
</feature>
<keyword evidence="7 12" id="KW-0418">Kinase</keyword>
<feature type="binding site" evidence="12">
    <location>
        <begin position="219"/>
        <end position="224"/>
    </location>
    <ligand>
        <name>ATP</name>
        <dbReference type="ChEBI" id="CHEBI:30616"/>
    </ligand>
</feature>
<keyword evidence="10 12" id="KW-0630">Potassium</keyword>
<name>A0ABV1HNK7_9FIRM</name>
<feature type="binding site" evidence="12">
    <location>
        <position position="184"/>
    </location>
    <ligand>
        <name>ATP</name>
        <dbReference type="ChEBI" id="CHEBI:30616"/>
    </ligand>
</feature>
<evidence type="ECO:0000256" key="3">
    <source>
        <dbReference type="ARBA" id="ARBA00016943"/>
    </source>
</evidence>
<comment type="activity regulation">
    <text evidence="12">Activated by a monovalent cation that binds near, but not in, the active site. The most likely occupant of the site in vivo is potassium. Ion binding induces a conformational change that may alter substrate affinity.</text>
</comment>
<feature type="binding site" evidence="12">
    <location>
        <position position="252"/>
    </location>
    <ligand>
        <name>substrate</name>
    </ligand>
</feature>
<feature type="binding site" evidence="12">
    <location>
        <position position="140"/>
    </location>
    <ligand>
        <name>substrate</name>
    </ligand>
</feature>
<comment type="similarity">
    <text evidence="12">Belongs to the carbohydrate kinase PfkB family. Ribokinase subfamily.</text>
</comment>
<evidence type="ECO:0000256" key="12">
    <source>
        <dbReference type="HAMAP-Rule" id="MF_01987"/>
    </source>
</evidence>
<keyword evidence="5 12" id="KW-0479">Metal-binding</keyword>
<sequence>MKKIVVVGSINMDYVTHVQQQPGVGETVSGQGLDLKPGGKGANQAYAAAYLGADVTMLGAIGNDAAGRMSLESLQHAGVHTEYIQTVEGVSTGTALIAVNAEGDNSIIVIPGANDKVDRSYVDSVMEVILASDIVILQLEIPFDTVCYVAEKAKQAGKTVILDPAPARELPEELIRGLTIVKPNQTEIMKVLGRAEETCQPERELNTLKAMGVAHPIITLGSKGCCTLDADGKMENVPAVKASAVDTTGAGDCFTGAMACSLAEGNPLEKALEFAAKASAIAVTRAGAQPSFPSRKEIC</sequence>
<accession>A0ABV1HNK7</accession>
<comment type="subcellular location">
    <subcellularLocation>
        <location evidence="12">Cytoplasm</location>
    </subcellularLocation>
</comment>
<feature type="binding site" evidence="12">
    <location>
        <position position="282"/>
    </location>
    <ligand>
        <name>K(+)</name>
        <dbReference type="ChEBI" id="CHEBI:29103"/>
    </ligand>
</feature>
<evidence type="ECO:0000256" key="4">
    <source>
        <dbReference type="ARBA" id="ARBA00022679"/>
    </source>
</evidence>
<feature type="binding site" evidence="12">
    <location>
        <begin position="39"/>
        <end position="43"/>
    </location>
    <ligand>
        <name>substrate</name>
    </ligand>
</feature>
<comment type="caution">
    <text evidence="14">The sequence shown here is derived from an EMBL/GenBank/DDBJ whole genome shotgun (WGS) entry which is preliminary data.</text>
</comment>